<protein>
    <submittedName>
        <fullName evidence="1">WD repeat protein</fullName>
    </submittedName>
</protein>
<evidence type="ECO:0000313" key="2">
    <source>
        <dbReference type="Proteomes" id="UP001163105"/>
    </source>
</evidence>
<dbReference type="Proteomes" id="UP001163105">
    <property type="component" value="Unassembled WGS sequence"/>
</dbReference>
<reference evidence="1" key="1">
    <citation type="submission" date="2023-01" db="EMBL/GenBank/DDBJ databases">
        <title>The growth and conidiation of Purpureocillium lavendulum are regulated by nitrogen source and histone H3K14 acetylation.</title>
        <authorList>
            <person name="Tang P."/>
            <person name="Han J."/>
            <person name="Zhang C."/>
            <person name="Tang P."/>
            <person name="Qi F."/>
            <person name="Zhang K."/>
            <person name="Liang L."/>
        </authorList>
    </citation>
    <scope>NUCLEOTIDE SEQUENCE</scope>
    <source>
        <strain evidence="1">YMF1.00683</strain>
    </source>
</reference>
<comment type="caution">
    <text evidence="1">The sequence shown here is derived from an EMBL/GenBank/DDBJ whole genome shotgun (WGS) entry which is preliminary data.</text>
</comment>
<dbReference type="InterPro" id="IPR021842">
    <property type="entry name" value="DUF3435"/>
</dbReference>
<evidence type="ECO:0000313" key="1">
    <source>
        <dbReference type="EMBL" id="KAJ6437527.1"/>
    </source>
</evidence>
<accession>A0AB34FEQ4</accession>
<dbReference type="AlphaFoldDB" id="A0AB34FEQ4"/>
<dbReference type="PANTHER" id="PTHR37535:SF3">
    <property type="entry name" value="FLUG DOMAIN-CONTAINING PROTEIN"/>
    <property type="match status" value="1"/>
</dbReference>
<dbReference type="EMBL" id="JAQHRD010000012">
    <property type="protein sequence ID" value="KAJ6437527.1"/>
    <property type="molecule type" value="Genomic_DNA"/>
</dbReference>
<dbReference type="PANTHER" id="PTHR37535">
    <property type="entry name" value="FLUG DOMAIN PROTEIN"/>
    <property type="match status" value="1"/>
</dbReference>
<keyword evidence="2" id="KW-1185">Reference proteome</keyword>
<sequence>MANHSEGTLKANKAEESKWRRQEDPDEALCRCDVALFKLYLELRVKNSRIRKEAAIRSYWKLLSMIYAQKTATWMSEHILFDIRNWIPRYLTPKYNLDTSQKEKAGIYIEDLAILLNHIWIRDEQPFAHERLRVQLAANLILAGATATRPGALIGMLLYENLEFQLFPPVPGETRPRIALIVNLEHIKRTAGRSEPKLFAFREDDMLLYDPLIPISFVVPPDQDRIRVLWKEEWLKRPVFRDVVNGDDGPEISDHRPLSYAKERRHLVRLGRSIGLEKQLEWRLSSTVNMSKFDAMIAAGPEVDLDELTASIYKRMEDNFRTGAYTEQSRGRDWVNLVFKGEVTEGEMFPLAYMELNKYLRGLGYKQSQTIWGSRRFEKSNVSSDASYGLAADADYLRLTVGLGKKSTTVSDVLSQPRFFQHPFLEVTLKGLNLLPPASFIPRWQ</sequence>
<name>A0AB34FEQ4_9HYPO</name>
<organism evidence="1 2">
    <name type="scientific">Purpureocillium lavendulum</name>
    <dbReference type="NCBI Taxonomy" id="1247861"/>
    <lineage>
        <taxon>Eukaryota</taxon>
        <taxon>Fungi</taxon>
        <taxon>Dikarya</taxon>
        <taxon>Ascomycota</taxon>
        <taxon>Pezizomycotina</taxon>
        <taxon>Sordariomycetes</taxon>
        <taxon>Hypocreomycetidae</taxon>
        <taxon>Hypocreales</taxon>
        <taxon>Ophiocordycipitaceae</taxon>
        <taxon>Purpureocillium</taxon>
    </lineage>
</organism>
<dbReference type="Pfam" id="PF11917">
    <property type="entry name" value="DUF3435"/>
    <property type="match status" value="1"/>
</dbReference>
<proteinExistence type="predicted"/>
<gene>
    <name evidence="1" type="ORF">O9K51_10087</name>
</gene>